<dbReference type="InterPro" id="IPR024967">
    <property type="entry name" value="DNA-bd_IS481-type"/>
</dbReference>
<dbReference type="Proteomes" id="UP000655208">
    <property type="component" value="Unassembled WGS sequence"/>
</dbReference>
<comment type="caution">
    <text evidence="2">The sequence shown here is derived from an EMBL/GenBank/DDBJ whole genome shotgun (WGS) entry which is preliminary data.</text>
</comment>
<protein>
    <submittedName>
        <fullName evidence="2">IS481 family transposase</fullName>
    </submittedName>
</protein>
<dbReference type="Pfam" id="PF13011">
    <property type="entry name" value="LZ_Tnp_IS481"/>
    <property type="match status" value="1"/>
</dbReference>
<dbReference type="NCBIfam" id="NF033577">
    <property type="entry name" value="transpos_IS481"/>
    <property type="match status" value="1"/>
</dbReference>
<dbReference type="Gene3D" id="3.30.420.10">
    <property type="entry name" value="Ribonuclease H-like superfamily/Ribonuclease H"/>
    <property type="match status" value="1"/>
</dbReference>
<dbReference type="GO" id="GO:0003676">
    <property type="term" value="F:nucleic acid binding"/>
    <property type="evidence" value="ECO:0007669"/>
    <property type="project" value="InterPro"/>
</dbReference>
<proteinExistence type="predicted"/>
<dbReference type="AlphaFoldDB" id="A0A917T5F5"/>
<evidence type="ECO:0000313" key="2">
    <source>
        <dbReference type="EMBL" id="GGM10135.1"/>
    </source>
</evidence>
<dbReference type="PANTHER" id="PTHR35004:SF6">
    <property type="entry name" value="TRANSPOSASE"/>
    <property type="match status" value="1"/>
</dbReference>
<dbReference type="SUPFAM" id="SSF53098">
    <property type="entry name" value="Ribonuclease H-like"/>
    <property type="match status" value="1"/>
</dbReference>
<dbReference type="RefSeq" id="WP_188943320.1">
    <property type="nucleotide sequence ID" value="NZ_BMNA01000007.1"/>
</dbReference>
<dbReference type="InterPro" id="IPR009057">
    <property type="entry name" value="Homeodomain-like_sf"/>
</dbReference>
<accession>A0A917T5F5</accession>
<sequence>MSHANARLTVHGRAELVRRVVEQGRPVAHVVVEMNVSRATGYKWLARWRAEGPSGLVDRPSRAHRLPGRTSAQLEAKVVALRSARKLGPARIAPLVGLPASTVHAVLRRHGMHRLAWLDRPTGELVRRYERARPGELVHIDVKKLGAIRDGGGWCAHGRGSDQHNHSRAEVGAGRRVGYDFVHCAIDDHSRLAYAEIHPDETSSTCAAFLRSAVAWFATVGIDRIQRVMTDNAMAYRRGTAWRQAMTDLGIDQRFTRSYRPQTNGKAERFNRTLADEWAYIRPFRSSAERAAALPAWLHTYNHHRNHTALAGQPPIARTTVNNRAGHYS</sequence>
<reference evidence="2" key="2">
    <citation type="submission" date="2020-09" db="EMBL/GenBank/DDBJ databases">
        <authorList>
            <person name="Sun Q."/>
            <person name="Zhou Y."/>
        </authorList>
    </citation>
    <scope>NUCLEOTIDE SEQUENCE</scope>
    <source>
        <strain evidence="2">CGMCC 4.7308</strain>
    </source>
</reference>
<dbReference type="InterPro" id="IPR047656">
    <property type="entry name" value="IS481-like_transpos"/>
</dbReference>
<dbReference type="SUPFAM" id="SSF46689">
    <property type="entry name" value="Homeodomain-like"/>
    <property type="match status" value="1"/>
</dbReference>
<dbReference type="InterPro" id="IPR036397">
    <property type="entry name" value="RNaseH_sf"/>
</dbReference>
<dbReference type="Pfam" id="PF13683">
    <property type="entry name" value="rve_3"/>
    <property type="match status" value="1"/>
</dbReference>
<name>A0A917T5F5_9ACTN</name>
<dbReference type="PANTHER" id="PTHR35004">
    <property type="entry name" value="TRANSPOSASE RV3428C-RELATED"/>
    <property type="match status" value="1"/>
</dbReference>
<dbReference type="PROSITE" id="PS50994">
    <property type="entry name" value="INTEGRASE"/>
    <property type="match status" value="1"/>
</dbReference>
<dbReference type="InterPro" id="IPR001584">
    <property type="entry name" value="Integrase_cat-core"/>
</dbReference>
<keyword evidence="3" id="KW-1185">Reference proteome</keyword>
<reference evidence="2" key="1">
    <citation type="journal article" date="2014" name="Int. J. Syst. Evol. Microbiol.">
        <title>Complete genome sequence of Corynebacterium casei LMG S-19264T (=DSM 44701T), isolated from a smear-ripened cheese.</title>
        <authorList>
            <consortium name="US DOE Joint Genome Institute (JGI-PGF)"/>
            <person name="Walter F."/>
            <person name="Albersmeier A."/>
            <person name="Kalinowski J."/>
            <person name="Ruckert C."/>
        </authorList>
    </citation>
    <scope>NUCLEOTIDE SEQUENCE</scope>
    <source>
        <strain evidence="2">CGMCC 4.7308</strain>
    </source>
</reference>
<evidence type="ECO:0000313" key="3">
    <source>
        <dbReference type="Proteomes" id="UP000655208"/>
    </source>
</evidence>
<dbReference type="EMBL" id="BMNA01000007">
    <property type="protein sequence ID" value="GGM10135.1"/>
    <property type="molecule type" value="Genomic_DNA"/>
</dbReference>
<dbReference type="GO" id="GO:0015074">
    <property type="term" value="P:DNA integration"/>
    <property type="evidence" value="ECO:0007669"/>
    <property type="project" value="InterPro"/>
</dbReference>
<feature type="domain" description="Integrase catalytic" evidence="1">
    <location>
        <begin position="130"/>
        <end position="323"/>
    </location>
</feature>
<dbReference type="InterPro" id="IPR012337">
    <property type="entry name" value="RNaseH-like_sf"/>
</dbReference>
<gene>
    <name evidence="2" type="ORF">GCM10011594_32570</name>
</gene>
<organism evidence="2 3">
    <name type="scientific">Nakamurella endophytica</name>
    <dbReference type="NCBI Taxonomy" id="1748367"/>
    <lineage>
        <taxon>Bacteria</taxon>
        <taxon>Bacillati</taxon>
        <taxon>Actinomycetota</taxon>
        <taxon>Actinomycetes</taxon>
        <taxon>Nakamurellales</taxon>
        <taxon>Nakamurellaceae</taxon>
        <taxon>Nakamurella</taxon>
    </lineage>
</organism>
<evidence type="ECO:0000259" key="1">
    <source>
        <dbReference type="PROSITE" id="PS50994"/>
    </source>
</evidence>